<evidence type="ECO:0000313" key="3">
    <source>
        <dbReference type="Proteomes" id="UP000319897"/>
    </source>
</evidence>
<accession>A0A501XFJ6</accession>
<protein>
    <submittedName>
        <fullName evidence="2">GNAT family N-acetyltransferase</fullName>
    </submittedName>
</protein>
<comment type="caution">
    <text evidence="2">The sequence shown here is derived from an EMBL/GenBank/DDBJ whole genome shotgun (WGS) entry which is preliminary data.</text>
</comment>
<dbReference type="CDD" id="cd04301">
    <property type="entry name" value="NAT_SF"/>
    <property type="match status" value="1"/>
</dbReference>
<dbReference type="Pfam" id="PF13302">
    <property type="entry name" value="Acetyltransf_3"/>
    <property type="match status" value="1"/>
</dbReference>
<proteinExistence type="predicted"/>
<dbReference type="Gene3D" id="3.40.630.30">
    <property type="match status" value="1"/>
</dbReference>
<dbReference type="InterPro" id="IPR016181">
    <property type="entry name" value="Acyl_CoA_acyltransferase"/>
</dbReference>
<name>A0A501XFJ6_9SPHN</name>
<organism evidence="2 3">
    <name type="scientific">Sandaracinobacter neustonicus</name>
    <dbReference type="NCBI Taxonomy" id="1715348"/>
    <lineage>
        <taxon>Bacteria</taxon>
        <taxon>Pseudomonadati</taxon>
        <taxon>Pseudomonadota</taxon>
        <taxon>Alphaproteobacteria</taxon>
        <taxon>Sphingomonadales</taxon>
        <taxon>Sphingosinicellaceae</taxon>
        <taxon>Sandaracinobacter</taxon>
    </lineage>
</organism>
<reference evidence="2 3" key="1">
    <citation type="submission" date="2019-06" db="EMBL/GenBank/DDBJ databases">
        <authorList>
            <person name="Lee I."/>
            <person name="Jang G.I."/>
            <person name="Hwang C.Y."/>
        </authorList>
    </citation>
    <scope>NUCLEOTIDE SEQUENCE [LARGE SCALE GENOMIC DNA]</scope>
    <source>
        <strain evidence="2 3">PAMC 28131</strain>
    </source>
</reference>
<dbReference type="AlphaFoldDB" id="A0A501XFJ6"/>
<evidence type="ECO:0000313" key="2">
    <source>
        <dbReference type="EMBL" id="TPE59179.1"/>
    </source>
</evidence>
<dbReference type="GO" id="GO:0016747">
    <property type="term" value="F:acyltransferase activity, transferring groups other than amino-acyl groups"/>
    <property type="evidence" value="ECO:0007669"/>
    <property type="project" value="InterPro"/>
</dbReference>
<evidence type="ECO:0000259" key="1">
    <source>
        <dbReference type="PROSITE" id="PS51186"/>
    </source>
</evidence>
<dbReference type="RefSeq" id="WP_140929050.1">
    <property type="nucleotide sequence ID" value="NZ_VFSU01000031.1"/>
</dbReference>
<keyword evidence="2" id="KW-0808">Transferase</keyword>
<feature type="domain" description="N-acetyltransferase" evidence="1">
    <location>
        <begin position="27"/>
        <end position="173"/>
    </location>
</feature>
<dbReference type="PANTHER" id="PTHR43610:SF1">
    <property type="entry name" value="N-ACETYLTRANSFERASE DOMAIN-CONTAINING PROTEIN"/>
    <property type="match status" value="1"/>
</dbReference>
<dbReference type="Proteomes" id="UP000319897">
    <property type="component" value="Unassembled WGS sequence"/>
</dbReference>
<dbReference type="PANTHER" id="PTHR43610">
    <property type="entry name" value="BLL6696 PROTEIN"/>
    <property type="match status" value="1"/>
</dbReference>
<dbReference type="SUPFAM" id="SSF55729">
    <property type="entry name" value="Acyl-CoA N-acyltransferases (Nat)"/>
    <property type="match status" value="1"/>
</dbReference>
<dbReference type="OrthoDB" id="5295305at2"/>
<dbReference type="PROSITE" id="PS51186">
    <property type="entry name" value="GNAT"/>
    <property type="match status" value="1"/>
</dbReference>
<dbReference type="InterPro" id="IPR000182">
    <property type="entry name" value="GNAT_dom"/>
</dbReference>
<dbReference type="EMBL" id="VFSU01000031">
    <property type="protein sequence ID" value="TPE59179.1"/>
    <property type="molecule type" value="Genomic_DNA"/>
</dbReference>
<sequence>MPSLPQPLPILSHGDVRLEPLAPAHADELRRATAEDQEIWQIYSHSMLGDGFDLWWQAAMLGANGWRYWATLWNGRVMGCTGVWPEDRTPGVVELGGTYLRPAARGTHVNGVAKWLMLDFLFGRGFHRVEFRIDARNERSQAAVLKLGATRDGVLRHHKITHTGHVRDTHVMAILDTDWPEIERRLRP</sequence>
<keyword evidence="3" id="KW-1185">Reference proteome</keyword>
<gene>
    <name evidence="2" type="ORF">FJQ54_14020</name>
</gene>